<comment type="caution">
    <text evidence="1">The sequence shown here is derived from an EMBL/GenBank/DDBJ whole genome shotgun (WGS) entry which is preliminary data.</text>
</comment>
<evidence type="ECO:0000313" key="1">
    <source>
        <dbReference type="EMBL" id="KAJ9117875.1"/>
    </source>
</evidence>
<protein>
    <submittedName>
        <fullName evidence="1">Uncharacterized protein</fullName>
    </submittedName>
</protein>
<keyword evidence="2" id="KW-1185">Reference proteome</keyword>
<dbReference type="EMBL" id="JASBWS010000001">
    <property type="protein sequence ID" value="KAJ9117875.1"/>
    <property type="molecule type" value="Genomic_DNA"/>
</dbReference>
<gene>
    <name evidence="1" type="ORF">QFC20_000156</name>
</gene>
<sequence>MSGHFVLATPNHHLNQSTLHGKTLPDISLGSMAGSFDAEQQEEMDLQRQNGGGQDGPERSARQGSGDPRSVVTPQPRRSATPTGTPPTAYRTAVTSYDESASISAQAFSKRRPLPSSATDASISVEQRKQPGGMYFAFDDASKESADEDDDLLSQSQVLPSTSPAWDGAASRRLGDGNGRSSRASLAGNITASRSGRQSVASGDIRQSQSVNHVQQMTLRDQQQDHEKLRTENFSVRLENASLKELVHKKIDRDKAELFTENANLKATIESLMQSTKQNKKVILQLQRALEKSAKEQAEMEDKLQALTSESGELHRLRLDLRAEEDARISAENRIQALQEELEDARHSRSREEATEELEDMVSNLKDRLEDAEQEAQSHRDGSEKKEEQLEDLKGDLAKVIDERDRLQEEVDKLQVNLEDNEQQEELESRLHEEIDSLSSDKASLQREMEALRVTLAAREDENEDIDRLRREIRELEAIIQEKNESLEQAASLEDEIEELRAILNEKEAALNEIDARHQADLADLDEQWRSSLVQAEEKIRILEDDFAEMEARWKQATEQLTEKIMEADALNQELQQLDDQLAIMEKDKERLIEELRSADREVMEGDMTREAVHQLKEEARALREAEEHALRERDTHRRTVDELSRQLASIESERRAEKDHNRQLVAERDELAVEIRTKEQEHDSEIEHFRADMEQEVERWKRMISEKEQSNVRMSQELDAARDRLVQKDDDVRDLQDALNQLENARRRLGDERSIDQYSSQLEIDRVKRDLARNEDQLNRALEDIQNLEATLSDKQAELADLIAEKRETESRLTAERQDRLAISDKLSEAMKCRPTNQIAKQAENKAAGYRERIEELESRLSDDRRSLTASVRQSEKPSKEVQDLLRVVYVKVSQVLGLDDDVPSTITAIREKLSLRLKQLVQMTSDYEKRIRGVEIKLEYGISNLNRELDSKKRLLDNVESSVSKMANAKQEWRAKLASKEEELAQAKARQRELASDLASYKASNTVESSSELRSLQAKATTGDKRVNALQNQLAELQSIIASQESKHADATTKWEDRVKEYEKRLKAATEKVKAEKQGGKERTNHLEKTVRELNDQIKLLRAKETRLTAIVNAASFSSRHDPDAL</sequence>
<proteinExistence type="predicted"/>
<dbReference type="Proteomes" id="UP001230649">
    <property type="component" value="Unassembled WGS sequence"/>
</dbReference>
<name>A0ACC2X2S2_9TREE</name>
<reference evidence="1" key="1">
    <citation type="submission" date="2023-04" db="EMBL/GenBank/DDBJ databases">
        <title>Draft Genome sequencing of Naganishia species isolated from polar environments using Oxford Nanopore Technology.</title>
        <authorList>
            <person name="Leo P."/>
            <person name="Venkateswaran K."/>
        </authorList>
    </citation>
    <scope>NUCLEOTIDE SEQUENCE</scope>
    <source>
        <strain evidence="1">MNA-CCFEE 5262</strain>
    </source>
</reference>
<accession>A0ACC2X2S2</accession>
<organism evidence="1 2">
    <name type="scientific">Naganishia adeliensis</name>
    <dbReference type="NCBI Taxonomy" id="92952"/>
    <lineage>
        <taxon>Eukaryota</taxon>
        <taxon>Fungi</taxon>
        <taxon>Dikarya</taxon>
        <taxon>Basidiomycota</taxon>
        <taxon>Agaricomycotina</taxon>
        <taxon>Tremellomycetes</taxon>
        <taxon>Filobasidiales</taxon>
        <taxon>Filobasidiaceae</taxon>
        <taxon>Naganishia</taxon>
    </lineage>
</organism>
<evidence type="ECO:0000313" key="2">
    <source>
        <dbReference type="Proteomes" id="UP001230649"/>
    </source>
</evidence>